<keyword evidence="2" id="KW-0547">Nucleotide-binding</keyword>
<dbReference type="RefSeq" id="WP_101495958.1">
    <property type="nucleotide sequence ID" value="NZ_LNJZ01000003.1"/>
</dbReference>
<dbReference type="AlphaFoldDB" id="A0A4R6TWI4"/>
<evidence type="ECO:0000256" key="2">
    <source>
        <dbReference type="ARBA" id="ARBA00022741"/>
    </source>
</evidence>
<dbReference type="Pfam" id="PF00005">
    <property type="entry name" value="ABC_tran"/>
    <property type="match status" value="1"/>
</dbReference>
<organism evidence="5 6">
    <name type="scientific">Thiopseudomonas denitrificans</name>
    <dbReference type="NCBI Taxonomy" id="1501432"/>
    <lineage>
        <taxon>Bacteria</taxon>
        <taxon>Pseudomonadati</taxon>
        <taxon>Pseudomonadota</taxon>
        <taxon>Gammaproteobacteria</taxon>
        <taxon>Pseudomonadales</taxon>
        <taxon>Pseudomonadaceae</taxon>
        <taxon>Thiopseudomonas</taxon>
    </lineage>
</organism>
<keyword evidence="3 5" id="KW-0067">ATP-binding</keyword>
<dbReference type="InterPro" id="IPR003593">
    <property type="entry name" value="AAA+_ATPase"/>
</dbReference>
<feature type="domain" description="ABC transporter" evidence="4">
    <location>
        <begin position="1"/>
        <end position="227"/>
    </location>
</feature>
<reference evidence="5 6" key="1">
    <citation type="submission" date="2019-03" db="EMBL/GenBank/DDBJ databases">
        <title>Genomic Encyclopedia of Type Strains, Phase IV (KMG-IV): sequencing the most valuable type-strain genomes for metagenomic binning, comparative biology and taxonomic classification.</title>
        <authorList>
            <person name="Goeker M."/>
        </authorList>
    </citation>
    <scope>NUCLEOTIDE SEQUENCE [LARGE SCALE GENOMIC DNA]</scope>
    <source>
        <strain evidence="5 6">DSM 28679</strain>
    </source>
</reference>
<dbReference type="InterPro" id="IPR050093">
    <property type="entry name" value="ABC_SmlMolc_Importer"/>
</dbReference>
<evidence type="ECO:0000259" key="4">
    <source>
        <dbReference type="PROSITE" id="PS50893"/>
    </source>
</evidence>
<dbReference type="OrthoDB" id="9802264at2"/>
<name>A0A4R6TWI4_9GAMM</name>
<dbReference type="Proteomes" id="UP000294575">
    <property type="component" value="Unassembled WGS sequence"/>
</dbReference>
<evidence type="ECO:0000256" key="3">
    <source>
        <dbReference type="ARBA" id="ARBA00022840"/>
    </source>
</evidence>
<evidence type="ECO:0000313" key="5">
    <source>
        <dbReference type="EMBL" id="TDQ37821.1"/>
    </source>
</evidence>
<proteinExistence type="predicted"/>
<dbReference type="Gene3D" id="3.40.50.300">
    <property type="entry name" value="P-loop containing nucleotide triphosphate hydrolases"/>
    <property type="match status" value="1"/>
</dbReference>
<accession>A0A4R6TWI4</accession>
<dbReference type="GO" id="GO:0016887">
    <property type="term" value="F:ATP hydrolysis activity"/>
    <property type="evidence" value="ECO:0007669"/>
    <property type="project" value="InterPro"/>
</dbReference>
<dbReference type="InterPro" id="IPR027417">
    <property type="entry name" value="P-loop_NTPase"/>
</dbReference>
<evidence type="ECO:0000313" key="6">
    <source>
        <dbReference type="Proteomes" id="UP000294575"/>
    </source>
</evidence>
<dbReference type="PANTHER" id="PTHR42781:SF4">
    <property type="entry name" value="SPERMIDINE_PUTRESCINE IMPORT ATP-BINDING PROTEIN POTA"/>
    <property type="match status" value="1"/>
</dbReference>
<comment type="caution">
    <text evidence="5">The sequence shown here is derived from an EMBL/GenBank/DDBJ whole genome shotgun (WGS) entry which is preliminary data.</text>
</comment>
<sequence length="227" mass="25509">MIELQLEKTLTSPRRRFQLQLGFTCSDQRLLVYGPSGSGKSLLLQLLGGLQTPDSGYIRLAGRTLFDADHKINLPARQRRIAYLFQDYALFPHLTARQNIAFGLRRGLLNPGRNICSQAVDQWLERFSLQDAQHLYPYQLSGGQRQRTALARALIMEPAAVLLDEPFSALDPPLRQHMREQLATLQSQLNIPMIMISHDPVDLEFFAAAVVHIENGQLAGIDNGIPI</sequence>
<keyword evidence="6" id="KW-1185">Reference proteome</keyword>
<dbReference type="SMART" id="SM00382">
    <property type="entry name" value="AAA"/>
    <property type="match status" value="1"/>
</dbReference>
<keyword evidence="1" id="KW-0813">Transport</keyword>
<dbReference type="PROSITE" id="PS50893">
    <property type="entry name" value="ABC_TRANSPORTER_2"/>
    <property type="match status" value="1"/>
</dbReference>
<gene>
    <name evidence="5" type="ORF">DFQ45_10647</name>
</gene>
<dbReference type="EMBL" id="SNYK01000006">
    <property type="protein sequence ID" value="TDQ37821.1"/>
    <property type="molecule type" value="Genomic_DNA"/>
</dbReference>
<protein>
    <submittedName>
        <fullName evidence="5">Molybdate transport system ATP-binding protein</fullName>
    </submittedName>
</protein>
<evidence type="ECO:0000256" key="1">
    <source>
        <dbReference type="ARBA" id="ARBA00022448"/>
    </source>
</evidence>
<dbReference type="GO" id="GO:0005524">
    <property type="term" value="F:ATP binding"/>
    <property type="evidence" value="ECO:0007669"/>
    <property type="project" value="UniProtKB-KW"/>
</dbReference>
<dbReference type="SUPFAM" id="SSF52540">
    <property type="entry name" value="P-loop containing nucleoside triphosphate hydrolases"/>
    <property type="match status" value="1"/>
</dbReference>
<dbReference type="PANTHER" id="PTHR42781">
    <property type="entry name" value="SPERMIDINE/PUTRESCINE IMPORT ATP-BINDING PROTEIN POTA"/>
    <property type="match status" value="1"/>
</dbReference>
<dbReference type="InterPro" id="IPR003439">
    <property type="entry name" value="ABC_transporter-like_ATP-bd"/>
</dbReference>